<sequence>MKYYFRYNKSDNPSRFIQGKVYVFNDNPNTRGIKTVDEQGQSYTRGWKDSPRWTQVKGPEASDDRYFKRTRVSNASAREFTVSKIYKLPGGEQCLIGTTGLKSTPDGSWSPGENPWEEVTKAEWDAQEADGGDRYFKRIGNSEVYALVHGSIYRVLKGATTFRDAVGNKVAPLAPRNAKYWEEVTKAEWGKQEEEGRDRYFKRLKENSIRDFVAGKIYKMPKGQTLIKDTQGRGSNPEGDCDLWQEMTPAEWNHQENGITQCPKSIWGATFYTTDPEHQARSRMWRSLSSGRRAGKTAMATYALNRIPSIPSITRDEVIHALTTKEAPMTTTVTIEQVTLVNGQRATDLSPETLIRYIEAQKEAIDKLKDVGITSTYILAQQQRHRDNMDALVKILDTHEKAPATGANDGLVPNDTTPNRAL</sequence>
<protein>
    <submittedName>
        <fullName evidence="2">Uncharacterized protein</fullName>
    </submittedName>
</protein>
<dbReference type="KEGG" id="kim:G3T16_18765"/>
<evidence type="ECO:0000256" key="1">
    <source>
        <dbReference type="SAM" id="MobiDB-lite"/>
    </source>
</evidence>
<name>A0A6C0U7Z6_9GAMM</name>
<organism evidence="2 3">
    <name type="scientific">Kineobactrum salinum</name>
    <dbReference type="NCBI Taxonomy" id="2708301"/>
    <lineage>
        <taxon>Bacteria</taxon>
        <taxon>Pseudomonadati</taxon>
        <taxon>Pseudomonadota</taxon>
        <taxon>Gammaproteobacteria</taxon>
        <taxon>Cellvibrionales</taxon>
        <taxon>Halieaceae</taxon>
        <taxon>Kineobactrum</taxon>
    </lineage>
</organism>
<dbReference type="EMBL" id="CP048711">
    <property type="protein sequence ID" value="QIB67137.1"/>
    <property type="molecule type" value="Genomic_DNA"/>
</dbReference>
<reference evidence="2 3" key="1">
    <citation type="submission" date="2020-02" db="EMBL/GenBank/DDBJ databases">
        <title>Genome sequencing for Kineobactrum sp. M2.</title>
        <authorList>
            <person name="Park S.-J."/>
        </authorList>
    </citation>
    <scope>NUCLEOTIDE SEQUENCE [LARGE SCALE GENOMIC DNA]</scope>
    <source>
        <strain evidence="2 3">M2</strain>
    </source>
</reference>
<feature type="region of interest" description="Disordered" evidence="1">
    <location>
        <begin position="403"/>
        <end position="422"/>
    </location>
</feature>
<evidence type="ECO:0000313" key="3">
    <source>
        <dbReference type="Proteomes" id="UP000477680"/>
    </source>
</evidence>
<dbReference type="AlphaFoldDB" id="A0A6C0U7Z6"/>
<dbReference type="RefSeq" id="WP_163496564.1">
    <property type="nucleotide sequence ID" value="NZ_CP048711.1"/>
</dbReference>
<accession>A0A6C0U7Z6</accession>
<dbReference type="Proteomes" id="UP000477680">
    <property type="component" value="Chromosome"/>
</dbReference>
<evidence type="ECO:0000313" key="2">
    <source>
        <dbReference type="EMBL" id="QIB67137.1"/>
    </source>
</evidence>
<gene>
    <name evidence="2" type="ORF">G3T16_18765</name>
</gene>
<proteinExistence type="predicted"/>
<keyword evidence="3" id="KW-1185">Reference proteome</keyword>